<accession>A0A8J4XN94</accession>
<feature type="region of interest" description="Disordered" evidence="1">
    <location>
        <begin position="26"/>
        <end position="66"/>
    </location>
</feature>
<comment type="caution">
    <text evidence="2">The sequence shown here is derived from an EMBL/GenBank/DDBJ whole genome shotgun (WGS) entry which is preliminary data.</text>
</comment>
<dbReference type="EMBL" id="JACEEZ010023834">
    <property type="protein sequence ID" value="KAG0710856.1"/>
    <property type="molecule type" value="Genomic_DNA"/>
</dbReference>
<dbReference type="OrthoDB" id="7480422at2759"/>
<organism evidence="2 3">
    <name type="scientific">Chionoecetes opilio</name>
    <name type="common">Atlantic snow crab</name>
    <name type="synonym">Cancer opilio</name>
    <dbReference type="NCBI Taxonomy" id="41210"/>
    <lineage>
        <taxon>Eukaryota</taxon>
        <taxon>Metazoa</taxon>
        <taxon>Ecdysozoa</taxon>
        <taxon>Arthropoda</taxon>
        <taxon>Crustacea</taxon>
        <taxon>Multicrustacea</taxon>
        <taxon>Malacostraca</taxon>
        <taxon>Eumalacostraca</taxon>
        <taxon>Eucarida</taxon>
        <taxon>Decapoda</taxon>
        <taxon>Pleocyemata</taxon>
        <taxon>Brachyura</taxon>
        <taxon>Eubrachyura</taxon>
        <taxon>Majoidea</taxon>
        <taxon>Majidae</taxon>
        <taxon>Chionoecetes</taxon>
    </lineage>
</organism>
<evidence type="ECO:0000313" key="3">
    <source>
        <dbReference type="Proteomes" id="UP000770661"/>
    </source>
</evidence>
<keyword evidence="3" id="KW-1185">Reference proteome</keyword>
<dbReference type="AlphaFoldDB" id="A0A8J4XN94"/>
<dbReference type="Proteomes" id="UP000770661">
    <property type="component" value="Unassembled WGS sequence"/>
</dbReference>
<protein>
    <submittedName>
        <fullName evidence="2">Uncharacterized protein</fullName>
    </submittedName>
</protein>
<evidence type="ECO:0000256" key="1">
    <source>
        <dbReference type="SAM" id="MobiDB-lite"/>
    </source>
</evidence>
<reference evidence="2" key="1">
    <citation type="submission" date="2020-07" db="EMBL/GenBank/DDBJ databases">
        <title>The High-quality genome of the commercially important snow crab, Chionoecetes opilio.</title>
        <authorList>
            <person name="Jeong J.-H."/>
            <person name="Ryu S."/>
        </authorList>
    </citation>
    <scope>NUCLEOTIDE SEQUENCE</scope>
    <source>
        <strain evidence="2">MADBK_172401_WGS</strain>
        <tissue evidence="2">Digestive gland</tissue>
    </source>
</reference>
<name>A0A8J4XN94_CHIOP</name>
<gene>
    <name evidence="2" type="ORF">GWK47_021936</name>
</gene>
<feature type="compositionally biased region" description="Basic and acidic residues" evidence="1">
    <location>
        <begin position="38"/>
        <end position="53"/>
    </location>
</feature>
<evidence type="ECO:0000313" key="2">
    <source>
        <dbReference type="EMBL" id="KAG0710856.1"/>
    </source>
</evidence>
<sequence length="169" mass="18243">MSGPLDRKGVWEKPLRRRSALLWRKGPPGWGGAANKHLASDKDRGAVRAHSDTGRAGTTTSQPSHRRDVAGLTVIYKVHQPRCHSPAHTPAALTAGPVTTRAFALAPPELLQPRCRTWHRPASVSSASTSLCGMLSLPRIHALAVNNCARVQVTCDAWACRGEGKENHN</sequence>
<proteinExistence type="predicted"/>